<accession>A0ABV2XWC4</accession>
<reference evidence="1 2" key="1">
    <citation type="submission" date="2024-06" db="EMBL/GenBank/DDBJ databases">
        <title>The Natural Products Discovery Center: Release of the First 8490 Sequenced Strains for Exploring Actinobacteria Biosynthetic Diversity.</title>
        <authorList>
            <person name="Kalkreuter E."/>
            <person name="Kautsar S.A."/>
            <person name="Yang D."/>
            <person name="Bader C.D."/>
            <person name="Teijaro C.N."/>
            <person name="Fluegel L."/>
            <person name="Davis C.M."/>
            <person name="Simpson J.R."/>
            <person name="Lauterbach L."/>
            <person name="Steele A.D."/>
            <person name="Gui C."/>
            <person name="Meng S."/>
            <person name="Li G."/>
            <person name="Viehrig K."/>
            <person name="Ye F."/>
            <person name="Su P."/>
            <person name="Kiefer A.F."/>
            <person name="Nichols A."/>
            <person name="Cepeda A.J."/>
            <person name="Yan W."/>
            <person name="Fan B."/>
            <person name="Jiang Y."/>
            <person name="Adhikari A."/>
            <person name="Zheng C.-J."/>
            <person name="Schuster L."/>
            <person name="Cowan T.M."/>
            <person name="Smanski M.J."/>
            <person name="Chevrette M.G."/>
            <person name="De Carvalho L.P.S."/>
            <person name="Shen B."/>
        </authorList>
    </citation>
    <scope>NUCLEOTIDE SEQUENCE [LARGE SCALE GENOMIC DNA]</scope>
    <source>
        <strain evidence="1 2">NPDC019583</strain>
    </source>
</reference>
<evidence type="ECO:0000313" key="2">
    <source>
        <dbReference type="Proteomes" id="UP001550603"/>
    </source>
</evidence>
<name>A0ABV2XWC4_9ACTN</name>
<evidence type="ECO:0000313" key="1">
    <source>
        <dbReference type="EMBL" id="MEU2268310.1"/>
    </source>
</evidence>
<organism evidence="1 2">
    <name type="scientific">Streptomyces olindensis</name>
    <dbReference type="NCBI Taxonomy" id="358823"/>
    <lineage>
        <taxon>Bacteria</taxon>
        <taxon>Bacillati</taxon>
        <taxon>Actinomycetota</taxon>
        <taxon>Actinomycetes</taxon>
        <taxon>Kitasatosporales</taxon>
        <taxon>Streptomycetaceae</taxon>
        <taxon>Streptomyces</taxon>
    </lineage>
</organism>
<proteinExistence type="predicted"/>
<dbReference type="Proteomes" id="UP001550603">
    <property type="component" value="Unassembled WGS sequence"/>
</dbReference>
<protein>
    <submittedName>
        <fullName evidence="1">Uncharacterized protein</fullName>
    </submittedName>
</protein>
<dbReference type="EMBL" id="JBEYBN010000023">
    <property type="protein sequence ID" value="MEU2268310.1"/>
    <property type="molecule type" value="Genomic_DNA"/>
</dbReference>
<keyword evidence="2" id="KW-1185">Reference proteome</keyword>
<gene>
    <name evidence="1" type="ORF">ABZ568_18255</name>
</gene>
<sequence length="119" mass="13416">MPEKVPEAIKRVRKHDLVELSSTGRRLGLGRGREPGWLEHHLADDATGSLRAILLEHPPKLCYRCLVLIKRADGEVEHFLIDVLPEDFDRLEDISGEALLTFTRWVLAQIPLSPLPAPP</sequence>
<comment type="caution">
    <text evidence="1">The sequence shown here is derived from an EMBL/GenBank/DDBJ whole genome shotgun (WGS) entry which is preliminary data.</text>
</comment>
<dbReference type="RefSeq" id="WP_359789785.1">
    <property type="nucleotide sequence ID" value="NZ_JBEYBN010000023.1"/>
</dbReference>